<keyword evidence="2" id="KW-1185">Reference proteome</keyword>
<dbReference type="AlphaFoldDB" id="A0A6N8FKB9"/>
<name>A0A6N8FKB9_9BACI</name>
<evidence type="ECO:0000313" key="2">
    <source>
        <dbReference type="Proteomes" id="UP000469125"/>
    </source>
</evidence>
<protein>
    <submittedName>
        <fullName evidence="1">Uncharacterized protein</fullName>
    </submittedName>
</protein>
<dbReference type="EMBL" id="WOCA01000005">
    <property type="protein sequence ID" value="MUK88437.1"/>
    <property type="molecule type" value="Genomic_DNA"/>
</dbReference>
<dbReference type="RefSeq" id="WP_155668424.1">
    <property type="nucleotide sequence ID" value="NZ_WOCA01000005.1"/>
</dbReference>
<comment type="caution">
    <text evidence="1">The sequence shown here is derived from an EMBL/GenBank/DDBJ whole genome shotgun (WGS) entry which is preliminary data.</text>
</comment>
<accession>A0A6N8FKB9</accession>
<gene>
    <name evidence="1" type="ORF">GMD78_08540</name>
</gene>
<sequence>MDVSLDAFVAKSNRDLDWIFGSFNDELKMGQSCLRKFEENKFKVFQTGTVLHTY</sequence>
<reference evidence="1 2" key="1">
    <citation type="submission" date="2019-11" db="EMBL/GenBank/DDBJ databases">
        <authorList>
            <person name="Li X."/>
        </authorList>
    </citation>
    <scope>NUCLEOTIDE SEQUENCE [LARGE SCALE GENOMIC DNA]</scope>
    <source>
        <strain evidence="1 2">L9</strain>
    </source>
</reference>
<organism evidence="1 2">
    <name type="scientific">Ornithinibacillus caprae</name>
    <dbReference type="NCBI Taxonomy" id="2678566"/>
    <lineage>
        <taxon>Bacteria</taxon>
        <taxon>Bacillati</taxon>
        <taxon>Bacillota</taxon>
        <taxon>Bacilli</taxon>
        <taxon>Bacillales</taxon>
        <taxon>Bacillaceae</taxon>
        <taxon>Ornithinibacillus</taxon>
    </lineage>
</organism>
<dbReference type="Proteomes" id="UP000469125">
    <property type="component" value="Unassembled WGS sequence"/>
</dbReference>
<evidence type="ECO:0000313" key="1">
    <source>
        <dbReference type="EMBL" id="MUK88437.1"/>
    </source>
</evidence>
<proteinExistence type="predicted"/>